<accession>A0A7J9UWT4</accession>
<keyword evidence="2" id="KW-1185">Reference proteome</keyword>
<sequence length="139" mass="14291">MAALGAALVGLLGVVIVVTSSVVSGHETPGALTVAITDAGSPTDGSCSAEDYAGSFFDGAEVALLDAEGTVVDSRVITGAGQPSKNGCLWTVELVDVPGSDAYTLRLRGTGVPPREHTFHYTPEALAERSWNLWVTVFA</sequence>
<name>A0A7J9UWT4_9MICO</name>
<dbReference type="Proteomes" id="UP000429644">
    <property type="component" value="Unassembled WGS sequence"/>
</dbReference>
<protein>
    <submittedName>
        <fullName evidence="1">Uncharacterized protein</fullName>
    </submittedName>
</protein>
<evidence type="ECO:0000313" key="2">
    <source>
        <dbReference type="Proteomes" id="UP000429644"/>
    </source>
</evidence>
<gene>
    <name evidence="1" type="ORF">GB882_06635</name>
</gene>
<organism evidence="1 2">
    <name type="scientific">Georgenia ruanii</name>
    <dbReference type="NCBI Taxonomy" id="348442"/>
    <lineage>
        <taxon>Bacteria</taxon>
        <taxon>Bacillati</taxon>
        <taxon>Actinomycetota</taxon>
        <taxon>Actinomycetes</taxon>
        <taxon>Micrococcales</taxon>
        <taxon>Bogoriellaceae</taxon>
        <taxon>Georgenia</taxon>
    </lineage>
</organism>
<dbReference type="AlphaFoldDB" id="A0A7J9UWT4"/>
<proteinExistence type="predicted"/>
<reference evidence="1 2" key="1">
    <citation type="submission" date="2019-10" db="EMBL/GenBank/DDBJ databases">
        <title>Georgenia wutianyii sp. nov. and Georgenia yuyongxinii sp. nov. isolated from plateau pika (Ochotona curzoniae) in the Qinghai-Tibet plateau of China.</title>
        <authorList>
            <person name="Tian Z."/>
        </authorList>
    </citation>
    <scope>NUCLEOTIDE SEQUENCE [LARGE SCALE GENOMIC DNA]</scope>
    <source>
        <strain evidence="1 2">JCM 15130</strain>
    </source>
</reference>
<dbReference type="EMBL" id="WHPD01001447">
    <property type="protein sequence ID" value="MPV88340.1"/>
    <property type="molecule type" value="Genomic_DNA"/>
</dbReference>
<evidence type="ECO:0000313" key="1">
    <source>
        <dbReference type="EMBL" id="MPV88340.1"/>
    </source>
</evidence>
<comment type="caution">
    <text evidence="1">The sequence shown here is derived from an EMBL/GenBank/DDBJ whole genome shotgun (WGS) entry which is preliminary data.</text>
</comment>